<gene>
    <name evidence="1" type="ORF">AXG93_2175s1030</name>
</gene>
<dbReference type="EMBL" id="LVLJ01001709">
    <property type="protein sequence ID" value="OAE28520.1"/>
    <property type="molecule type" value="Genomic_DNA"/>
</dbReference>
<reference evidence="1" key="1">
    <citation type="submission" date="2016-03" db="EMBL/GenBank/DDBJ databases">
        <title>Mechanisms controlling the formation of the plant cell surface in tip-growing cells are functionally conserved among land plants.</title>
        <authorList>
            <person name="Honkanen S."/>
            <person name="Jones V.A."/>
            <person name="Morieri G."/>
            <person name="Champion C."/>
            <person name="Hetherington A.J."/>
            <person name="Kelly S."/>
            <person name="Saint-Marcoux D."/>
            <person name="Proust H."/>
            <person name="Prescott H."/>
            <person name="Dolan L."/>
        </authorList>
    </citation>
    <scope>NUCLEOTIDE SEQUENCE [LARGE SCALE GENOMIC DNA]</scope>
    <source>
        <tissue evidence="1">Whole gametophyte</tissue>
    </source>
</reference>
<proteinExistence type="predicted"/>
<dbReference type="AlphaFoldDB" id="A0A176W608"/>
<sequence length="71" mass="7616">MLRATRGMHYDFHLRPWDAIGRHHGTEVCTVRSQDAVLPDDGCTDDPRRPGLSAEPDAFFAAAAAASPPGG</sequence>
<dbReference type="Proteomes" id="UP000077202">
    <property type="component" value="Unassembled WGS sequence"/>
</dbReference>
<name>A0A176W608_MARPO</name>
<protein>
    <submittedName>
        <fullName evidence="1">Uncharacterized protein</fullName>
    </submittedName>
</protein>
<evidence type="ECO:0000313" key="1">
    <source>
        <dbReference type="EMBL" id="OAE28520.1"/>
    </source>
</evidence>
<keyword evidence="2" id="KW-1185">Reference proteome</keyword>
<comment type="caution">
    <text evidence="1">The sequence shown here is derived from an EMBL/GenBank/DDBJ whole genome shotgun (WGS) entry which is preliminary data.</text>
</comment>
<evidence type="ECO:0000313" key="2">
    <source>
        <dbReference type="Proteomes" id="UP000077202"/>
    </source>
</evidence>
<organism evidence="1 2">
    <name type="scientific">Marchantia polymorpha subsp. ruderalis</name>
    <dbReference type="NCBI Taxonomy" id="1480154"/>
    <lineage>
        <taxon>Eukaryota</taxon>
        <taxon>Viridiplantae</taxon>
        <taxon>Streptophyta</taxon>
        <taxon>Embryophyta</taxon>
        <taxon>Marchantiophyta</taxon>
        <taxon>Marchantiopsida</taxon>
        <taxon>Marchantiidae</taxon>
        <taxon>Marchantiales</taxon>
        <taxon>Marchantiaceae</taxon>
        <taxon>Marchantia</taxon>
    </lineage>
</organism>
<accession>A0A176W608</accession>